<comment type="caution">
    <text evidence="1">The sequence shown here is derived from an EMBL/GenBank/DDBJ whole genome shotgun (WGS) entry which is preliminary data.</text>
</comment>
<dbReference type="AlphaFoldDB" id="A0AAV4UL11"/>
<gene>
    <name evidence="1" type="ORF">CEXT_565361</name>
</gene>
<name>A0AAV4UL11_CAEEX</name>
<keyword evidence="2" id="KW-1185">Reference proteome</keyword>
<proteinExistence type="predicted"/>
<dbReference type="EMBL" id="BPLR01013068">
    <property type="protein sequence ID" value="GIY58476.1"/>
    <property type="molecule type" value="Genomic_DNA"/>
</dbReference>
<protein>
    <submittedName>
        <fullName evidence="1">Uncharacterized protein</fullName>
    </submittedName>
</protein>
<accession>A0AAV4UL11</accession>
<reference evidence="1 2" key="1">
    <citation type="submission" date="2021-06" db="EMBL/GenBank/DDBJ databases">
        <title>Caerostris extrusa draft genome.</title>
        <authorList>
            <person name="Kono N."/>
            <person name="Arakawa K."/>
        </authorList>
    </citation>
    <scope>NUCLEOTIDE SEQUENCE [LARGE SCALE GENOMIC DNA]</scope>
</reference>
<sequence>MNDYKNIGTSGYYSRISIGIGKCCFFKNSTKEFIFHSKSATSLRLYPKVEGSSDFIQRELRRGLISGKIASCGIPSSRKVFLKKMVSNEAMREKGVSNL</sequence>
<dbReference type="Proteomes" id="UP001054945">
    <property type="component" value="Unassembled WGS sequence"/>
</dbReference>
<evidence type="ECO:0000313" key="1">
    <source>
        <dbReference type="EMBL" id="GIY58476.1"/>
    </source>
</evidence>
<organism evidence="1 2">
    <name type="scientific">Caerostris extrusa</name>
    <name type="common">Bark spider</name>
    <name type="synonym">Caerostris bankana</name>
    <dbReference type="NCBI Taxonomy" id="172846"/>
    <lineage>
        <taxon>Eukaryota</taxon>
        <taxon>Metazoa</taxon>
        <taxon>Ecdysozoa</taxon>
        <taxon>Arthropoda</taxon>
        <taxon>Chelicerata</taxon>
        <taxon>Arachnida</taxon>
        <taxon>Araneae</taxon>
        <taxon>Araneomorphae</taxon>
        <taxon>Entelegynae</taxon>
        <taxon>Araneoidea</taxon>
        <taxon>Araneidae</taxon>
        <taxon>Caerostris</taxon>
    </lineage>
</organism>
<evidence type="ECO:0000313" key="2">
    <source>
        <dbReference type="Proteomes" id="UP001054945"/>
    </source>
</evidence>